<dbReference type="NCBIfam" id="TIGR01484">
    <property type="entry name" value="HAD-SF-IIB"/>
    <property type="match status" value="1"/>
</dbReference>
<name>A0ABS8DC55_9FIRM</name>
<dbReference type="InterPro" id="IPR006379">
    <property type="entry name" value="HAD-SF_hydro_IIB"/>
</dbReference>
<gene>
    <name evidence="1" type="ORF">LIZ65_01725</name>
</gene>
<dbReference type="InterPro" id="IPR036412">
    <property type="entry name" value="HAD-like_sf"/>
</dbReference>
<comment type="caution">
    <text evidence="1">The sequence shown here is derived from an EMBL/GenBank/DDBJ whole genome shotgun (WGS) entry which is preliminary data.</text>
</comment>
<keyword evidence="1" id="KW-0378">Hydrolase</keyword>
<dbReference type="SFLD" id="SFLDS00003">
    <property type="entry name" value="Haloacid_Dehalogenase"/>
    <property type="match status" value="1"/>
</dbReference>
<dbReference type="PROSITE" id="PS01229">
    <property type="entry name" value="COF_2"/>
    <property type="match status" value="1"/>
</dbReference>
<dbReference type="EMBL" id="JAJCIS010000001">
    <property type="protein sequence ID" value="MCB7385993.1"/>
    <property type="molecule type" value="Genomic_DNA"/>
</dbReference>
<evidence type="ECO:0000313" key="1">
    <source>
        <dbReference type="EMBL" id="MCB7385993.1"/>
    </source>
</evidence>
<dbReference type="PANTHER" id="PTHR10000">
    <property type="entry name" value="PHOSPHOSERINE PHOSPHATASE"/>
    <property type="match status" value="1"/>
</dbReference>
<dbReference type="Gene3D" id="3.40.50.1000">
    <property type="entry name" value="HAD superfamily/HAD-like"/>
    <property type="match status" value="1"/>
</dbReference>
<dbReference type="InterPro" id="IPR023214">
    <property type="entry name" value="HAD_sf"/>
</dbReference>
<dbReference type="PANTHER" id="PTHR10000:SF8">
    <property type="entry name" value="HAD SUPERFAMILY HYDROLASE-LIKE, TYPE 3"/>
    <property type="match status" value="1"/>
</dbReference>
<dbReference type="GO" id="GO:0016787">
    <property type="term" value="F:hydrolase activity"/>
    <property type="evidence" value="ECO:0007669"/>
    <property type="project" value="UniProtKB-KW"/>
</dbReference>
<evidence type="ECO:0000313" key="2">
    <source>
        <dbReference type="Proteomes" id="UP001299546"/>
    </source>
</evidence>
<organism evidence="1 2">
    <name type="scientific">Bariatricus massiliensis</name>
    <dbReference type="NCBI Taxonomy" id="1745713"/>
    <lineage>
        <taxon>Bacteria</taxon>
        <taxon>Bacillati</taxon>
        <taxon>Bacillota</taxon>
        <taxon>Clostridia</taxon>
        <taxon>Lachnospirales</taxon>
        <taxon>Lachnospiraceae</taxon>
        <taxon>Bariatricus</taxon>
    </lineage>
</organism>
<dbReference type="NCBIfam" id="TIGR00099">
    <property type="entry name" value="Cof-subfamily"/>
    <property type="match status" value="1"/>
</dbReference>
<dbReference type="CDD" id="cd07516">
    <property type="entry name" value="HAD_Pase"/>
    <property type="match status" value="1"/>
</dbReference>
<dbReference type="InterPro" id="IPR000150">
    <property type="entry name" value="Cof"/>
</dbReference>
<keyword evidence="2" id="KW-1185">Reference proteome</keyword>
<sequence length="275" mass="30789">MPIKLIITDLDGTLLGEDHQTISERNKTALEKAAQRGITIALGSGRTYGVLKNVLRQTDAIDYVMMSNGAALMNNRTGEQTQVGEIPYTLWKPLYDLLKQYRAVFEVYYEGYSYIEKEARERFVNEWIPQSFLEELTENMIVVDSLPEFLEGKPLEKFDVIQTPEESIEGLTRELSCRTEFAVTSSLPGNMEINLKGVDKGEGTRGLCRLLGISTSEVMAFGDANNDLAMMRTAGYSYAMENATEEIKEAARYRTASNVDDGVAAAIEKLLHEEL</sequence>
<proteinExistence type="predicted"/>
<dbReference type="SFLD" id="SFLDG01140">
    <property type="entry name" value="C2.B:_Phosphomannomutase_and_P"/>
    <property type="match status" value="1"/>
</dbReference>
<protein>
    <submittedName>
        <fullName evidence="1">Cof-type HAD-IIB family hydrolase</fullName>
    </submittedName>
</protein>
<dbReference type="Pfam" id="PF08282">
    <property type="entry name" value="Hydrolase_3"/>
    <property type="match status" value="1"/>
</dbReference>
<dbReference type="Proteomes" id="UP001299546">
    <property type="component" value="Unassembled WGS sequence"/>
</dbReference>
<dbReference type="SUPFAM" id="SSF56784">
    <property type="entry name" value="HAD-like"/>
    <property type="match status" value="1"/>
</dbReference>
<accession>A0ABS8DC55</accession>
<dbReference type="Gene3D" id="3.30.1240.10">
    <property type="match status" value="1"/>
</dbReference>
<reference evidence="1 2" key="1">
    <citation type="submission" date="2021-10" db="EMBL/GenBank/DDBJ databases">
        <title>Collection of gut derived symbiotic bacterial strains cultured from healthy donors.</title>
        <authorList>
            <person name="Lin H."/>
            <person name="Littmann E."/>
            <person name="Kohout C."/>
            <person name="Pamer E.G."/>
        </authorList>
    </citation>
    <scope>NUCLEOTIDE SEQUENCE [LARGE SCALE GENOMIC DNA]</scope>
    <source>
        <strain evidence="1 2">DFI.1.165</strain>
    </source>
</reference>
<dbReference type="RefSeq" id="WP_066732063.1">
    <property type="nucleotide sequence ID" value="NZ_JAJCIQ010000001.1"/>
</dbReference>